<dbReference type="AlphaFoldDB" id="A0ABD0WI69"/>
<evidence type="ECO:0000313" key="3">
    <source>
        <dbReference type="Proteomes" id="UP001557470"/>
    </source>
</evidence>
<evidence type="ECO:0000313" key="2">
    <source>
        <dbReference type="EMBL" id="KAL0962293.1"/>
    </source>
</evidence>
<keyword evidence="3" id="KW-1185">Reference proteome</keyword>
<name>A0ABD0WI69_UMBPY</name>
<feature type="chain" id="PRO_5044870017" evidence="1">
    <location>
        <begin position="26"/>
        <end position="116"/>
    </location>
</feature>
<organism evidence="2 3">
    <name type="scientific">Umbra pygmaea</name>
    <name type="common">Eastern mudminnow</name>
    <dbReference type="NCBI Taxonomy" id="75934"/>
    <lineage>
        <taxon>Eukaryota</taxon>
        <taxon>Metazoa</taxon>
        <taxon>Chordata</taxon>
        <taxon>Craniata</taxon>
        <taxon>Vertebrata</taxon>
        <taxon>Euteleostomi</taxon>
        <taxon>Actinopterygii</taxon>
        <taxon>Neopterygii</taxon>
        <taxon>Teleostei</taxon>
        <taxon>Protacanthopterygii</taxon>
        <taxon>Esociformes</taxon>
        <taxon>Umbridae</taxon>
        <taxon>Umbra</taxon>
    </lineage>
</organism>
<dbReference type="EMBL" id="JAGEUA010000011">
    <property type="protein sequence ID" value="KAL0962293.1"/>
    <property type="molecule type" value="Genomic_DNA"/>
</dbReference>
<reference evidence="2 3" key="1">
    <citation type="submission" date="2024-06" db="EMBL/GenBank/DDBJ databases">
        <authorList>
            <person name="Pan Q."/>
            <person name="Wen M."/>
            <person name="Jouanno E."/>
            <person name="Zahm M."/>
            <person name="Klopp C."/>
            <person name="Cabau C."/>
            <person name="Louis A."/>
            <person name="Berthelot C."/>
            <person name="Parey E."/>
            <person name="Roest Crollius H."/>
            <person name="Montfort J."/>
            <person name="Robinson-Rechavi M."/>
            <person name="Bouchez O."/>
            <person name="Lampietro C."/>
            <person name="Lopez Roques C."/>
            <person name="Donnadieu C."/>
            <person name="Postlethwait J."/>
            <person name="Bobe J."/>
            <person name="Verreycken H."/>
            <person name="Guiguen Y."/>
        </authorList>
    </citation>
    <scope>NUCLEOTIDE SEQUENCE [LARGE SCALE GENOMIC DNA]</scope>
    <source>
        <strain evidence="2">Up_M1</strain>
        <tissue evidence="2">Testis</tissue>
    </source>
</reference>
<proteinExistence type="predicted"/>
<sequence>MHRLSQYCLLSVLTGVLTFLPFCWGQGTYDDVTEYTQSTDYDYDSTFNYTFYSNTSIEELDKFLNKNDVGEDMEELESTTVSTTESTRNLAEGSRIAISCFLLTLVFTIHQLSQLL</sequence>
<evidence type="ECO:0000256" key="1">
    <source>
        <dbReference type="SAM" id="SignalP"/>
    </source>
</evidence>
<feature type="signal peptide" evidence="1">
    <location>
        <begin position="1"/>
        <end position="25"/>
    </location>
</feature>
<keyword evidence="1" id="KW-0732">Signal</keyword>
<comment type="caution">
    <text evidence="2">The sequence shown here is derived from an EMBL/GenBank/DDBJ whole genome shotgun (WGS) entry which is preliminary data.</text>
</comment>
<dbReference type="Proteomes" id="UP001557470">
    <property type="component" value="Unassembled WGS sequence"/>
</dbReference>
<protein>
    <submittedName>
        <fullName evidence="2">Uncharacterized protein</fullName>
    </submittedName>
</protein>
<gene>
    <name evidence="2" type="ORF">UPYG_G00338210</name>
</gene>
<accession>A0ABD0WI69</accession>